<dbReference type="PANTHER" id="PTHR10073">
    <property type="entry name" value="DNA MISMATCH REPAIR PROTEIN MLH, PMS, MUTL"/>
    <property type="match status" value="1"/>
</dbReference>
<dbReference type="SUPFAM" id="SSF54211">
    <property type="entry name" value="Ribosomal protein S5 domain 2-like"/>
    <property type="match status" value="1"/>
</dbReference>
<dbReference type="InterPro" id="IPR014721">
    <property type="entry name" value="Ribsml_uS5_D2-typ_fold_subgr"/>
</dbReference>
<dbReference type="SMART" id="SM01340">
    <property type="entry name" value="DNA_mis_repair"/>
    <property type="match status" value="1"/>
</dbReference>
<evidence type="ECO:0000256" key="1">
    <source>
        <dbReference type="ARBA" id="ARBA00006082"/>
    </source>
</evidence>
<keyword evidence="3 5" id="KW-0227">DNA damage</keyword>
<dbReference type="AlphaFoldDB" id="A0A6N6M4C8"/>
<comment type="function">
    <text evidence="5">This protein is involved in the repair of mismatches in DNA. It is required for dam-dependent methyl-directed DNA mismatch repair. May act as a 'molecular matchmaker', a protein that promotes the formation of a stable complex between two or more DNA-binding proteins in an ATP-dependent manner without itself being part of a final effector complex.</text>
</comment>
<dbReference type="InterPro" id="IPR036890">
    <property type="entry name" value="HATPase_C_sf"/>
</dbReference>
<dbReference type="InterPro" id="IPR014790">
    <property type="entry name" value="MutL_C"/>
</dbReference>
<sequence>MANIVQLLPDNIANQIAAGEVIQRPASVVKELLENAVDADATEIDLIVKDAGKTLIRVIDNGSGMSDEDARMALERHATSKIRSSDDLFSIKTMGFRGEALASIASISHVEIKTKERSNDLGSQVLVEGSEVKKQEPTQTKNGTSIAVKNLFYNVPARRKFLKSDQVELRHIIDEFERVALPNPHIKFTFHHNDNELFHLDPGSFRQRVVAVFGKKFRERLVPVEQKTNILDLRGFVGKPESARKTRGEQFFFVNGRFIKSHYLHHAISEAMEELIPKGYHPSYFIELQVEPDFIDVNIHPTKTEIKFEDERAIYAIVSSSVRQAIGQYNITPTIDFEQETSFDGPSSNKPVTPPQIKVDTSYNPFEENKQFGGKPGSDRKKFSGSEASKAMQRENYEKLFRANPEMAKWTAQHLDQEDETPEETQQQSFEVEEKEQHKMPCIQLHKKYILSTIKSGAVLIHQSRAHERILFERFTEFLANNPASSQQSLFPQQVQFSAQDATLVEELSDELKMLGFELSGFGKTTFVVQGMPDYAVNQDPQELLETVLENYKNNLQELKLDKQEAFARSLAQRTAIIGGKELSRDEMLVLIEELFACSNPYTTPGGRPIIHTFTIKEFDKLFN</sequence>
<proteinExistence type="inferred from homology"/>
<dbReference type="PROSITE" id="PS00058">
    <property type="entry name" value="DNA_MISMATCH_REPAIR_1"/>
    <property type="match status" value="1"/>
</dbReference>
<reference evidence="10 11" key="1">
    <citation type="submission" date="2019-09" db="EMBL/GenBank/DDBJ databases">
        <title>Genomes of Cryomorphaceae.</title>
        <authorList>
            <person name="Bowman J.P."/>
        </authorList>
    </citation>
    <scope>NUCLEOTIDE SEQUENCE [LARGE SCALE GENOMIC DNA]</scope>
    <source>
        <strain evidence="10 11">KCTC 52047</strain>
    </source>
</reference>
<dbReference type="EMBL" id="WACR01000005">
    <property type="protein sequence ID" value="KAB1064319.1"/>
    <property type="molecule type" value="Genomic_DNA"/>
</dbReference>
<evidence type="ECO:0000256" key="4">
    <source>
        <dbReference type="ARBA" id="ARBA00023204"/>
    </source>
</evidence>
<dbReference type="Gene3D" id="3.30.565.10">
    <property type="entry name" value="Histidine kinase-like ATPase, C-terminal domain"/>
    <property type="match status" value="1"/>
</dbReference>
<dbReference type="Pfam" id="PF08676">
    <property type="entry name" value="MutL_C"/>
    <property type="match status" value="1"/>
</dbReference>
<protein>
    <recommendedName>
        <fullName evidence="2 5">DNA mismatch repair protein MutL</fullName>
    </recommendedName>
</protein>
<evidence type="ECO:0000256" key="7">
    <source>
        <dbReference type="SAM" id="MobiDB-lite"/>
    </source>
</evidence>
<evidence type="ECO:0000256" key="5">
    <source>
        <dbReference type="HAMAP-Rule" id="MF_00149"/>
    </source>
</evidence>
<feature type="region of interest" description="Disordered" evidence="7">
    <location>
        <begin position="338"/>
        <end position="391"/>
    </location>
</feature>
<dbReference type="Proteomes" id="UP000435357">
    <property type="component" value="Unassembled WGS sequence"/>
</dbReference>
<dbReference type="CDD" id="cd00782">
    <property type="entry name" value="MutL_Trans"/>
    <property type="match status" value="1"/>
</dbReference>
<feature type="domain" description="MutL C-terminal dimerisation" evidence="8">
    <location>
        <begin position="441"/>
        <end position="583"/>
    </location>
</feature>
<dbReference type="SUPFAM" id="SSF55874">
    <property type="entry name" value="ATPase domain of HSP90 chaperone/DNA topoisomerase II/histidine kinase"/>
    <property type="match status" value="1"/>
</dbReference>
<dbReference type="GO" id="GO:0005524">
    <property type="term" value="F:ATP binding"/>
    <property type="evidence" value="ECO:0007669"/>
    <property type="project" value="InterPro"/>
</dbReference>
<dbReference type="GO" id="GO:0006298">
    <property type="term" value="P:mismatch repair"/>
    <property type="evidence" value="ECO:0007669"/>
    <property type="project" value="UniProtKB-UniRule"/>
</dbReference>
<dbReference type="GO" id="GO:0032300">
    <property type="term" value="C:mismatch repair complex"/>
    <property type="evidence" value="ECO:0007669"/>
    <property type="project" value="InterPro"/>
</dbReference>
<dbReference type="Gene3D" id="3.30.1370.100">
    <property type="entry name" value="MutL, C-terminal domain, regulatory subdomain"/>
    <property type="match status" value="1"/>
</dbReference>
<dbReference type="InterPro" id="IPR037198">
    <property type="entry name" value="MutL_C_sf"/>
</dbReference>
<evidence type="ECO:0000313" key="11">
    <source>
        <dbReference type="Proteomes" id="UP000435357"/>
    </source>
</evidence>
<keyword evidence="10" id="KW-0540">Nuclease</keyword>
<evidence type="ECO:0000256" key="3">
    <source>
        <dbReference type="ARBA" id="ARBA00022763"/>
    </source>
</evidence>
<feature type="domain" description="DNA mismatch repair protein S5" evidence="9">
    <location>
        <begin position="209"/>
        <end position="327"/>
    </location>
</feature>
<keyword evidence="10" id="KW-0255">Endonuclease</keyword>
<feature type="region of interest" description="Disordered" evidence="7">
    <location>
        <begin position="415"/>
        <end position="437"/>
    </location>
</feature>
<dbReference type="RefSeq" id="WP_151167353.1">
    <property type="nucleotide sequence ID" value="NZ_WACR01000005.1"/>
</dbReference>
<keyword evidence="4 5" id="KW-0234">DNA repair</keyword>
<comment type="similarity">
    <text evidence="1 5">Belongs to the DNA mismatch repair MutL/HexB family.</text>
</comment>
<dbReference type="SUPFAM" id="SSF118116">
    <property type="entry name" value="DNA mismatch repair protein MutL"/>
    <property type="match status" value="1"/>
</dbReference>
<dbReference type="InterPro" id="IPR002099">
    <property type="entry name" value="MutL/Mlh/PMS"/>
</dbReference>
<evidence type="ECO:0000256" key="6">
    <source>
        <dbReference type="SAM" id="Coils"/>
    </source>
</evidence>
<keyword evidence="11" id="KW-1185">Reference proteome</keyword>
<dbReference type="NCBIfam" id="TIGR00585">
    <property type="entry name" value="mutl"/>
    <property type="match status" value="1"/>
</dbReference>
<dbReference type="InterPro" id="IPR038973">
    <property type="entry name" value="MutL/Mlh/Pms-like"/>
</dbReference>
<dbReference type="InterPro" id="IPR013507">
    <property type="entry name" value="DNA_mismatch_S5_2-like"/>
</dbReference>
<dbReference type="InterPro" id="IPR020568">
    <property type="entry name" value="Ribosomal_Su5_D2-typ_SF"/>
</dbReference>
<dbReference type="InterPro" id="IPR014762">
    <property type="entry name" value="DNA_mismatch_repair_CS"/>
</dbReference>
<dbReference type="FunFam" id="3.30.565.10:FF:000003">
    <property type="entry name" value="DNA mismatch repair endonuclease MutL"/>
    <property type="match status" value="1"/>
</dbReference>
<dbReference type="InterPro" id="IPR042120">
    <property type="entry name" value="MutL_C_dimsub"/>
</dbReference>
<dbReference type="Pfam" id="PF01119">
    <property type="entry name" value="DNA_mis_repair"/>
    <property type="match status" value="1"/>
</dbReference>
<dbReference type="SMART" id="SM00853">
    <property type="entry name" value="MutL_C"/>
    <property type="match status" value="1"/>
</dbReference>
<gene>
    <name evidence="5 10" type="primary">mutL</name>
    <name evidence="10" type="ORF">F3059_06350</name>
</gene>
<dbReference type="OrthoDB" id="9763467at2"/>
<dbReference type="InterPro" id="IPR042121">
    <property type="entry name" value="MutL_C_regsub"/>
</dbReference>
<dbReference type="CDD" id="cd16926">
    <property type="entry name" value="HATPase_MutL-MLH-PMS-like"/>
    <property type="match status" value="1"/>
</dbReference>
<comment type="caution">
    <text evidence="10">The sequence shown here is derived from an EMBL/GenBank/DDBJ whole genome shotgun (WGS) entry which is preliminary data.</text>
</comment>
<evidence type="ECO:0000313" key="10">
    <source>
        <dbReference type="EMBL" id="KAB1064319.1"/>
    </source>
</evidence>
<dbReference type="GO" id="GO:0004519">
    <property type="term" value="F:endonuclease activity"/>
    <property type="evidence" value="ECO:0007669"/>
    <property type="project" value="UniProtKB-KW"/>
</dbReference>
<dbReference type="GO" id="GO:0016887">
    <property type="term" value="F:ATP hydrolysis activity"/>
    <property type="evidence" value="ECO:0007669"/>
    <property type="project" value="InterPro"/>
</dbReference>
<organism evidence="10 11">
    <name type="scientific">Salibacter halophilus</name>
    <dbReference type="NCBI Taxonomy" id="1803916"/>
    <lineage>
        <taxon>Bacteria</taxon>
        <taxon>Pseudomonadati</taxon>
        <taxon>Bacteroidota</taxon>
        <taxon>Flavobacteriia</taxon>
        <taxon>Flavobacteriales</taxon>
        <taxon>Salibacteraceae</taxon>
        <taxon>Salibacter</taxon>
    </lineage>
</organism>
<evidence type="ECO:0000256" key="2">
    <source>
        <dbReference type="ARBA" id="ARBA00021975"/>
    </source>
</evidence>
<feature type="coiled-coil region" evidence="6">
    <location>
        <begin position="542"/>
        <end position="569"/>
    </location>
</feature>
<dbReference type="Gene3D" id="3.30.230.10">
    <property type="match status" value="1"/>
</dbReference>
<dbReference type="HAMAP" id="MF_00149">
    <property type="entry name" value="DNA_mis_repair"/>
    <property type="match status" value="1"/>
</dbReference>
<dbReference type="Pfam" id="PF13589">
    <property type="entry name" value="HATPase_c_3"/>
    <property type="match status" value="1"/>
</dbReference>
<dbReference type="Gene3D" id="3.30.1540.20">
    <property type="entry name" value="MutL, C-terminal domain, dimerisation subdomain"/>
    <property type="match status" value="1"/>
</dbReference>
<keyword evidence="6" id="KW-0175">Coiled coil</keyword>
<dbReference type="GO" id="GO:0030983">
    <property type="term" value="F:mismatched DNA binding"/>
    <property type="evidence" value="ECO:0007669"/>
    <property type="project" value="InterPro"/>
</dbReference>
<dbReference type="PANTHER" id="PTHR10073:SF12">
    <property type="entry name" value="DNA MISMATCH REPAIR PROTEIN MLH1"/>
    <property type="match status" value="1"/>
</dbReference>
<feature type="compositionally biased region" description="Polar residues" evidence="7">
    <location>
        <begin position="340"/>
        <end position="351"/>
    </location>
</feature>
<evidence type="ECO:0000259" key="8">
    <source>
        <dbReference type="SMART" id="SM00853"/>
    </source>
</evidence>
<keyword evidence="10" id="KW-0378">Hydrolase</keyword>
<accession>A0A6N6M4C8</accession>
<dbReference type="InterPro" id="IPR020667">
    <property type="entry name" value="DNA_mismatch_repair_MutL"/>
</dbReference>
<name>A0A6N6M4C8_9FLAO</name>
<dbReference type="GO" id="GO:0140664">
    <property type="term" value="F:ATP-dependent DNA damage sensor activity"/>
    <property type="evidence" value="ECO:0007669"/>
    <property type="project" value="InterPro"/>
</dbReference>
<evidence type="ECO:0000259" key="9">
    <source>
        <dbReference type="SMART" id="SM01340"/>
    </source>
</evidence>